<proteinExistence type="predicted"/>
<accession>A0A6C0B9F3</accession>
<organism evidence="1">
    <name type="scientific">viral metagenome</name>
    <dbReference type="NCBI Taxonomy" id="1070528"/>
    <lineage>
        <taxon>unclassified sequences</taxon>
        <taxon>metagenomes</taxon>
        <taxon>organismal metagenomes</taxon>
    </lineage>
</organism>
<sequence length="233" mass="28083">MHAICLITFRPNKIWCDFLNVFNKYKIFIIVDDNKLDLCDFKNNYKNINFIQIENEKCKLNGYINTNFVIRLISGWDKALYYFGVEDTSYDYIWFMEDDVFLYNEDTIINIDNKYINDDLLSNSYSKNSDGNKNTWHWALINIQYPPPYYKGMMCAVRFSNNMIKCINDYAIKNKTLFFLEALFPTIAIKNNLKYSTPQEFNIYWRHDFEKKDINNNNLYHPVKDLNNHINFR</sequence>
<name>A0A6C0B9F3_9ZZZZ</name>
<dbReference type="AlphaFoldDB" id="A0A6C0B9F3"/>
<evidence type="ECO:0008006" key="2">
    <source>
        <dbReference type="Google" id="ProtNLM"/>
    </source>
</evidence>
<evidence type="ECO:0000313" key="1">
    <source>
        <dbReference type="EMBL" id="QHS88875.1"/>
    </source>
</evidence>
<dbReference type="EMBL" id="MN739103">
    <property type="protein sequence ID" value="QHS88875.1"/>
    <property type="molecule type" value="Genomic_DNA"/>
</dbReference>
<reference evidence="1" key="1">
    <citation type="journal article" date="2020" name="Nature">
        <title>Giant virus diversity and host interactions through global metagenomics.</title>
        <authorList>
            <person name="Schulz F."/>
            <person name="Roux S."/>
            <person name="Paez-Espino D."/>
            <person name="Jungbluth S."/>
            <person name="Walsh D.A."/>
            <person name="Denef V.J."/>
            <person name="McMahon K.D."/>
            <person name="Konstantinidis K.T."/>
            <person name="Eloe-Fadrosh E.A."/>
            <person name="Kyrpides N.C."/>
            <person name="Woyke T."/>
        </authorList>
    </citation>
    <scope>NUCLEOTIDE SEQUENCE</scope>
    <source>
        <strain evidence="1">GVMAG-M-3300010158-59</strain>
    </source>
</reference>
<protein>
    <recommendedName>
        <fullName evidence="2">Nucleotide-diphospho-sugar transferase domain-containing protein</fullName>
    </recommendedName>
</protein>